<name>A0A397W5Q8_9GLOM</name>
<dbReference type="STRING" id="44941.A0A397W5Q8"/>
<evidence type="ECO:0000313" key="3">
    <source>
        <dbReference type="Proteomes" id="UP000266673"/>
    </source>
</evidence>
<dbReference type="InterPro" id="IPR006553">
    <property type="entry name" value="Leu-rich_rpt_Cys-con_subtyp"/>
</dbReference>
<protein>
    <recommendedName>
        <fullName evidence="1">F-box/LRR-repeat protein 15-like leucin rich repeat domain-containing protein</fullName>
    </recommendedName>
</protein>
<dbReference type="Pfam" id="PF25372">
    <property type="entry name" value="DUF7885"/>
    <property type="match status" value="1"/>
</dbReference>
<keyword evidence="3" id="KW-1185">Reference proteome</keyword>
<gene>
    <name evidence="2" type="ORF">C2G38_2153796</name>
</gene>
<dbReference type="GO" id="GO:0019005">
    <property type="term" value="C:SCF ubiquitin ligase complex"/>
    <property type="evidence" value="ECO:0007669"/>
    <property type="project" value="TreeGrafter"/>
</dbReference>
<dbReference type="GO" id="GO:0031146">
    <property type="term" value="P:SCF-dependent proteasomal ubiquitin-dependent protein catabolic process"/>
    <property type="evidence" value="ECO:0007669"/>
    <property type="project" value="TreeGrafter"/>
</dbReference>
<proteinExistence type="predicted"/>
<accession>A0A397W5Q8</accession>
<evidence type="ECO:0000313" key="2">
    <source>
        <dbReference type="EMBL" id="RIB30034.1"/>
    </source>
</evidence>
<comment type="caution">
    <text evidence="2">The sequence shown here is derived from an EMBL/GenBank/DDBJ whole genome shotgun (WGS) entry which is preliminary data.</text>
</comment>
<dbReference type="Gene3D" id="3.80.10.10">
    <property type="entry name" value="Ribonuclease Inhibitor"/>
    <property type="match status" value="2"/>
</dbReference>
<dbReference type="AlphaFoldDB" id="A0A397W5Q8"/>
<dbReference type="SMART" id="SM00367">
    <property type="entry name" value="LRR_CC"/>
    <property type="match status" value="3"/>
</dbReference>
<dbReference type="InterPro" id="IPR057207">
    <property type="entry name" value="FBXL15_LRR"/>
</dbReference>
<feature type="domain" description="F-box/LRR-repeat protein 15-like leucin rich repeat" evidence="1">
    <location>
        <begin position="108"/>
        <end position="284"/>
    </location>
</feature>
<organism evidence="2 3">
    <name type="scientific">Gigaspora rosea</name>
    <dbReference type="NCBI Taxonomy" id="44941"/>
    <lineage>
        <taxon>Eukaryota</taxon>
        <taxon>Fungi</taxon>
        <taxon>Fungi incertae sedis</taxon>
        <taxon>Mucoromycota</taxon>
        <taxon>Glomeromycotina</taxon>
        <taxon>Glomeromycetes</taxon>
        <taxon>Diversisporales</taxon>
        <taxon>Gigasporaceae</taxon>
        <taxon>Gigaspora</taxon>
    </lineage>
</organism>
<dbReference type="InterPro" id="IPR032675">
    <property type="entry name" value="LRR_dom_sf"/>
</dbReference>
<sequence>MHLYHPLTHVYLLQQVFNCLETQKDFYNFTLVNSQWNIASSPYLYRAPKPSTPKAVESCKQTIVHAKEKKTFLSYNEMVREWVIKVAIRDAKIDCLIADCCPNIEKFSCSSEIKNATEYPALAVLLIKHWKNLKSISLYHESGNDTTLESIAINCAALEELILVNCKTTDVGFGEVVKACKLIKKIQLVQCTEITDESLIAISKSCKYLTHLDLKDCINITDKGIYALSNPTTTRKLRMLSLEGLNIKDSLLALAEHTKVLQGLSLKRLENLNDEIILTFGRNSSTTLKQLRIYSCRRVKGWGIKEFVSIEELSLLMDYINFEELEEICVYCSAIEKFTLDVRRIIETNHTLDIVSAISQLKNLKSLAIFCGRNFSDDNRRFLERRCSKLREINL</sequence>
<reference evidence="2 3" key="1">
    <citation type="submission" date="2018-06" db="EMBL/GenBank/DDBJ databases">
        <title>Comparative genomics reveals the genomic features of Rhizophagus irregularis, R. cerebriforme, R. diaphanum and Gigaspora rosea, and their symbiotic lifestyle signature.</title>
        <authorList>
            <person name="Morin E."/>
            <person name="San Clemente H."/>
            <person name="Chen E.C.H."/>
            <person name="De La Providencia I."/>
            <person name="Hainaut M."/>
            <person name="Kuo A."/>
            <person name="Kohler A."/>
            <person name="Murat C."/>
            <person name="Tang N."/>
            <person name="Roy S."/>
            <person name="Loubradou J."/>
            <person name="Henrissat B."/>
            <person name="Grigoriev I.V."/>
            <person name="Corradi N."/>
            <person name="Roux C."/>
            <person name="Martin F.M."/>
        </authorList>
    </citation>
    <scope>NUCLEOTIDE SEQUENCE [LARGE SCALE GENOMIC DNA]</scope>
    <source>
        <strain evidence="2 3">DAOM 194757</strain>
    </source>
</reference>
<dbReference type="PANTHER" id="PTHR13318">
    <property type="entry name" value="PARTNER OF PAIRED, ISOFORM B-RELATED"/>
    <property type="match status" value="1"/>
</dbReference>
<dbReference type="SUPFAM" id="SSF52047">
    <property type="entry name" value="RNI-like"/>
    <property type="match status" value="1"/>
</dbReference>
<dbReference type="Proteomes" id="UP000266673">
    <property type="component" value="Unassembled WGS sequence"/>
</dbReference>
<evidence type="ECO:0000259" key="1">
    <source>
        <dbReference type="Pfam" id="PF25372"/>
    </source>
</evidence>
<dbReference type="OrthoDB" id="421226at2759"/>
<dbReference type="EMBL" id="QKWP01000023">
    <property type="protein sequence ID" value="RIB30034.1"/>
    <property type="molecule type" value="Genomic_DNA"/>
</dbReference>
<dbReference type="PANTHER" id="PTHR13318:SF105">
    <property type="entry name" value="F-BOX_LRR-REPEAT PROTEIN 3"/>
    <property type="match status" value="1"/>
</dbReference>